<dbReference type="InterPro" id="IPR008207">
    <property type="entry name" value="Sig_transdc_His_kin_Hpt_dom"/>
</dbReference>
<dbReference type="InterPro" id="IPR002545">
    <property type="entry name" value="CheW-lke_dom"/>
</dbReference>
<dbReference type="Pfam" id="PF02518">
    <property type="entry name" value="HATPase_c"/>
    <property type="match status" value="1"/>
</dbReference>
<evidence type="ECO:0000256" key="2">
    <source>
        <dbReference type="ARBA" id="ARBA00012438"/>
    </source>
</evidence>
<dbReference type="SUPFAM" id="SSF47384">
    <property type="entry name" value="Homodimeric domain of signal transducing histidine kinase"/>
    <property type="match status" value="1"/>
</dbReference>
<feature type="compositionally biased region" description="Basic and acidic residues" evidence="8">
    <location>
        <begin position="164"/>
        <end position="176"/>
    </location>
</feature>
<evidence type="ECO:0000256" key="4">
    <source>
        <dbReference type="ARBA" id="ARBA00022679"/>
    </source>
</evidence>
<dbReference type="Pfam" id="PF01627">
    <property type="entry name" value="Hpt"/>
    <property type="match status" value="1"/>
</dbReference>
<evidence type="ECO:0000256" key="5">
    <source>
        <dbReference type="ARBA" id="ARBA00022777"/>
    </source>
</evidence>
<name>A0A1W2AK86_9BACT</name>
<dbReference type="Pfam" id="PF00072">
    <property type="entry name" value="Response_reg"/>
    <property type="match status" value="1"/>
</dbReference>
<feature type="domain" description="Histidine kinase" evidence="9">
    <location>
        <begin position="285"/>
        <end position="485"/>
    </location>
</feature>
<dbReference type="GO" id="GO:0005737">
    <property type="term" value="C:cytoplasm"/>
    <property type="evidence" value="ECO:0007669"/>
    <property type="project" value="InterPro"/>
</dbReference>
<dbReference type="PROSITE" id="PS50109">
    <property type="entry name" value="HIS_KIN"/>
    <property type="match status" value="1"/>
</dbReference>
<dbReference type="PROSITE" id="PS50110">
    <property type="entry name" value="RESPONSE_REGULATORY"/>
    <property type="match status" value="1"/>
</dbReference>
<dbReference type="Gene3D" id="1.10.287.560">
    <property type="entry name" value="Histidine kinase CheA-like, homodimeric domain"/>
    <property type="match status" value="1"/>
</dbReference>
<gene>
    <name evidence="13" type="ORF">SAMN02746065_105167</name>
</gene>
<dbReference type="FunFam" id="3.30.565.10:FF:000016">
    <property type="entry name" value="Chemotaxis protein CheA, putative"/>
    <property type="match status" value="1"/>
</dbReference>
<dbReference type="SUPFAM" id="SSF47226">
    <property type="entry name" value="Histidine-containing phosphotransfer domain, HPT domain"/>
    <property type="match status" value="1"/>
</dbReference>
<dbReference type="Pfam" id="PF02895">
    <property type="entry name" value="H-kinase_dim"/>
    <property type="match status" value="1"/>
</dbReference>
<dbReference type="InterPro" id="IPR036061">
    <property type="entry name" value="CheW-like_dom_sf"/>
</dbReference>
<dbReference type="InterPro" id="IPR001789">
    <property type="entry name" value="Sig_transdc_resp-reg_receiver"/>
</dbReference>
<sequence>MAFDRSKFIPRFIEDANDHLRAMNRGLVSLVENPSDSSLVDAVFRAAHTIKGSSRMMKLIHISEMAHVLEDVLDGLRKKNIAYSHTVSTVLFDGMDTLSKMMTSLSQGEETEPPKKIMALLKQAAQGELEDQVDQEDQENCPDPKIDSEIEDSLSPDTGAVVRTDTDVQKDDGNVSRDSLKKNEISGTAMGAVEETIRVDVNKLDALINLMGEVVSTHKKAETHARQLHDLFLTVDDFKPFFEKKEQIHDEENSHAFEKFFHSLHDRLKQLDRKMQGYLGQFHPLMGQMQERSLELRMVPLSTVFDTLHMVVRDLCRHSEKTVSLEVSGGDTEMDKKMTEHLKDPLLHMVRNCIDHGVEPEAVRLKAGKPPHGTISIGAGIEGGRVCISVADDGGGILVDKVAEKALSRGIVTESSLKEMKPLQVAQLIFNPGLSTAEIITDISGRGVGMDVVRQNIENILNGTITVETTPGRGTVFHIRLPETIAIIHVFIVTLNSVCYAIPASHVTEIVSIPANEIFKAQEKDVLRLRGELVPVVSMGEVLGHAPFSHGVDIRKETSVLILISGQKEDRLGMIIDSLLSEEEQVVKPLPLHMRGLHLVTGAILSDSHGIILVLHMLHMVEQAKKIHSPVTASSEKEHDPERFPPHILVVDDAVTTREIEKSILESHGYKVTVAIDGVDGFKKAGEFAYDLIVSDVDMPRLDGFAMTEKIRAIDMHAHTPIVIVTARDSQSDMKKGISSGANAYIVKGDFDKNNLLETIENLLGL</sequence>
<evidence type="ECO:0000313" key="14">
    <source>
        <dbReference type="Proteomes" id="UP000192418"/>
    </source>
</evidence>
<dbReference type="InterPro" id="IPR036097">
    <property type="entry name" value="HisK_dim/P_sf"/>
</dbReference>
<dbReference type="PRINTS" id="PR00344">
    <property type="entry name" value="BCTRLSENSOR"/>
</dbReference>
<evidence type="ECO:0000256" key="8">
    <source>
        <dbReference type="SAM" id="MobiDB-lite"/>
    </source>
</evidence>
<dbReference type="OrthoDB" id="9803176at2"/>
<dbReference type="Pfam" id="PF01584">
    <property type="entry name" value="CheW"/>
    <property type="match status" value="1"/>
</dbReference>
<accession>A0A1W2AK86</accession>
<feature type="modified residue" description="Phosphohistidine" evidence="6">
    <location>
        <position position="48"/>
    </location>
</feature>
<dbReference type="AlphaFoldDB" id="A0A1W2AK86"/>
<dbReference type="PROSITE" id="PS50894">
    <property type="entry name" value="HPT"/>
    <property type="match status" value="1"/>
</dbReference>
<keyword evidence="4" id="KW-0808">Transferase</keyword>
<dbReference type="PANTHER" id="PTHR43395">
    <property type="entry name" value="SENSOR HISTIDINE KINASE CHEA"/>
    <property type="match status" value="1"/>
</dbReference>
<dbReference type="InterPro" id="IPR005467">
    <property type="entry name" value="His_kinase_dom"/>
</dbReference>
<evidence type="ECO:0000256" key="3">
    <source>
        <dbReference type="ARBA" id="ARBA00022553"/>
    </source>
</evidence>
<feature type="domain" description="CheW-like" evidence="11">
    <location>
        <begin position="487"/>
        <end position="626"/>
    </location>
</feature>
<dbReference type="SMART" id="SM00073">
    <property type="entry name" value="HPT"/>
    <property type="match status" value="1"/>
</dbReference>
<dbReference type="SMART" id="SM00448">
    <property type="entry name" value="REC"/>
    <property type="match status" value="1"/>
</dbReference>
<dbReference type="InterPro" id="IPR051315">
    <property type="entry name" value="Bact_Chemotaxis_CheA"/>
</dbReference>
<dbReference type="Gene3D" id="3.40.50.2300">
    <property type="match status" value="1"/>
</dbReference>
<dbReference type="RefSeq" id="WP_084067737.1">
    <property type="nucleotide sequence ID" value="NZ_FWXY01000005.1"/>
</dbReference>
<organism evidence="13 14">
    <name type="scientific">Desulfocicer vacuolatum DSM 3385</name>
    <dbReference type="NCBI Taxonomy" id="1121400"/>
    <lineage>
        <taxon>Bacteria</taxon>
        <taxon>Pseudomonadati</taxon>
        <taxon>Thermodesulfobacteriota</taxon>
        <taxon>Desulfobacteria</taxon>
        <taxon>Desulfobacterales</taxon>
        <taxon>Desulfobacteraceae</taxon>
        <taxon>Desulfocicer</taxon>
    </lineage>
</organism>
<protein>
    <recommendedName>
        <fullName evidence="2">histidine kinase</fullName>
        <ecNumber evidence="2">2.7.13.3</ecNumber>
    </recommendedName>
</protein>
<keyword evidence="3 7" id="KW-0597">Phosphoprotein</keyword>
<evidence type="ECO:0000259" key="12">
    <source>
        <dbReference type="PROSITE" id="PS50894"/>
    </source>
</evidence>
<dbReference type="InterPro" id="IPR004105">
    <property type="entry name" value="CheA-like_dim"/>
</dbReference>
<dbReference type="STRING" id="1121400.SAMN02746065_105167"/>
<feature type="domain" description="Response regulatory" evidence="10">
    <location>
        <begin position="647"/>
        <end position="763"/>
    </location>
</feature>
<evidence type="ECO:0000256" key="7">
    <source>
        <dbReference type="PROSITE-ProRule" id="PRU00169"/>
    </source>
</evidence>
<keyword evidence="5 13" id="KW-0418">Kinase</keyword>
<evidence type="ECO:0000259" key="11">
    <source>
        <dbReference type="PROSITE" id="PS50851"/>
    </source>
</evidence>
<dbReference type="PANTHER" id="PTHR43395:SF1">
    <property type="entry name" value="CHEMOTAXIS PROTEIN CHEA"/>
    <property type="match status" value="1"/>
</dbReference>
<feature type="domain" description="HPt" evidence="12">
    <location>
        <begin position="1"/>
        <end position="105"/>
    </location>
</feature>
<dbReference type="InterPro" id="IPR004358">
    <property type="entry name" value="Sig_transdc_His_kin-like_C"/>
</dbReference>
<feature type="compositionally biased region" description="Acidic residues" evidence="8">
    <location>
        <begin position="129"/>
        <end position="140"/>
    </location>
</feature>
<dbReference type="GO" id="GO:0000155">
    <property type="term" value="F:phosphorelay sensor kinase activity"/>
    <property type="evidence" value="ECO:0007669"/>
    <property type="project" value="InterPro"/>
</dbReference>
<feature type="modified residue" description="4-aspartylphosphate" evidence="7">
    <location>
        <position position="696"/>
    </location>
</feature>
<dbReference type="SUPFAM" id="SSF50341">
    <property type="entry name" value="CheW-like"/>
    <property type="match status" value="1"/>
</dbReference>
<dbReference type="InterPro" id="IPR011006">
    <property type="entry name" value="CheY-like_superfamily"/>
</dbReference>
<keyword evidence="14" id="KW-1185">Reference proteome</keyword>
<evidence type="ECO:0000313" key="13">
    <source>
        <dbReference type="EMBL" id="SMC61086.1"/>
    </source>
</evidence>
<dbReference type="Gene3D" id="2.40.50.180">
    <property type="entry name" value="CheA-289, Domain 4"/>
    <property type="match status" value="1"/>
</dbReference>
<dbReference type="SMART" id="SM01231">
    <property type="entry name" value="H-kinase_dim"/>
    <property type="match status" value="1"/>
</dbReference>
<comment type="catalytic activity">
    <reaction evidence="1">
        <text>ATP + protein L-histidine = ADP + protein N-phospho-L-histidine.</text>
        <dbReference type="EC" id="2.7.13.3"/>
    </reaction>
</comment>
<dbReference type="InterPro" id="IPR036641">
    <property type="entry name" value="HPT_dom_sf"/>
</dbReference>
<dbReference type="CDD" id="cd00088">
    <property type="entry name" value="HPT"/>
    <property type="match status" value="1"/>
</dbReference>
<dbReference type="Gene3D" id="1.20.120.160">
    <property type="entry name" value="HPT domain"/>
    <property type="match status" value="1"/>
</dbReference>
<dbReference type="GO" id="GO:0006935">
    <property type="term" value="P:chemotaxis"/>
    <property type="evidence" value="ECO:0007669"/>
    <property type="project" value="InterPro"/>
</dbReference>
<dbReference type="SUPFAM" id="SSF52172">
    <property type="entry name" value="CheY-like"/>
    <property type="match status" value="1"/>
</dbReference>
<dbReference type="EMBL" id="FWXY01000005">
    <property type="protein sequence ID" value="SMC61086.1"/>
    <property type="molecule type" value="Genomic_DNA"/>
</dbReference>
<evidence type="ECO:0000256" key="1">
    <source>
        <dbReference type="ARBA" id="ARBA00000085"/>
    </source>
</evidence>
<dbReference type="PROSITE" id="PS50851">
    <property type="entry name" value="CHEW"/>
    <property type="match status" value="1"/>
</dbReference>
<dbReference type="InterPro" id="IPR036890">
    <property type="entry name" value="HATPase_C_sf"/>
</dbReference>
<dbReference type="EC" id="2.7.13.3" evidence="2"/>
<dbReference type="SMART" id="SM00260">
    <property type="entry name" value="CheW"/>
    <property type="match status" value="1"/>
</dbReference>
<reference evidence="13 14" key="1">
    <citation type="submission" date="2017-04" db="EMBL/GenBank/DDBJ databases">
        <authorList>
            <person name="Afonso C.L."/>
            <person name="Miller P.J."/>
            <person name="Scott M.A."/>
            <person name="Spackman E."/>
            <person name="Goraichik I."/>
            <person name="Dimitrov K.M."/>
            <person name="Suarez D.L."/>
            <person name="Swayne D.E."/>
        </authorList>
    </citation>
    <scope>NUCLEOTIDE SEQUENCE [LARGE SCALE GENOMIC DNA]</scope>
    <source>
        <strain evidence="13 14">DSM 3385</strain>
    </source>
</reference>
<dbReference type="SUPFAM" id="SSF55874">
    <property type="entry name" value="ATPase domain of HSP90 chaperone/DNA topoisomerase II/histidine kinase"/>
    <property type="match status" value="1"/>
</dbReference>
<dbReference type="Proteomes" id="UP000192418">
    <property type="component" value="Unassembled WGS sequence"/>
</dbReference>
<evidence type="ECO:0000256" key="6">
    <source>
        <dbReference type="PROSITE-ProRule" id="PRU00110"/>
    </source>
</evidence>
<dbReference type="SMART" id="SM00387">
    <property type="entry name" value="HATPase_c"/>
    <property type="match status" value="1"/>
</dbReference>
<dbReference type="InterPro" id="IPR037006">
    <property type="entry name" value="CheA-like_homodim_sf"/>
</dbReference>
<proteinExistence type="predicted"/>
<evidence type="ECO:0000259" key="10">
    <source>
        <dbReference type="PROSITE" id="PS50110"/>
    </source>
</evidence>
<dbReference type="Gene3D" id="3.30.565.10">
    <property type="entry name" value="Histidine kinase-like ATPase, C-terminal domain"/>
    <property type="match status" value="1"/>
</dbReference>
<dbReference type="InterPro" id="IPR003594">
    <property type="entry name" value="HATPase_dom"/>
</dbReference>
<evidence type="ECO:0000259" key="9">
    <source>
        <dbReference type="PROSITE" id="PS50109"/>
    </source>
</evidence>
<feature type="region of interest" description="Disordered" evidence="8">
    <location>
        <begin position="129"/>
        <end position="176"/>
    </location>
</feature>